<keyword evidence="3" id="KW-0560">Oxidoreductase</keyword>
<dbReference type="InterPro" id="IPR016040">
    <property type="entry name" value="NAD(P)-bd_dom"/>
</dbReference>
<name>A0A3A2ZVJ1_9EURO</name>
<comment type="caution">
    <text evidence="5">The sequence shown here is derived from an EMBL/GenBank/DDBJ whole genome shotgun (WGS) entry which is preliminary data.</text>
</comment>
<gene>
    <name evidence="5" type="ORF">PHISCL_01326</name>
</gene>
<proteinExistence type="inferred from homology"/>
<dbReference type="CDD" id="cd05259">
    <property type="entry name" value="PCBER_SDR_a"/>
    <property type="match status" value="1"/>
</dbReference>
<dbReference type="Proteomes" id="UP000266188">
    <property type="component" value="Unassembled WGS sequence"/>
</dbReference>
<keyword evidence="2" id="KW-0521">NADP</keyword>
<dbReference type="SUPFAM" id="SSF51735">
    <property type="entry name" value="NAD(P)-binding Rossmann-fold domains"/>
    <property type="match status" value="1"/>
</dbReference>
<dbReference type="InterPro" id="IPR051609">
    <property type="entry name" value="NmrA/Isoflavone_reductase-like"/>
</dbReference>
<protein>
    <submittedName>
        <fullName evidence="5">Isoflavone reductase family protein</fullName>
    </submittedName>
</protein>
<evidence type="ECO:0000256" key="2">
    <source>
        <dbReference type="ARBA" id="ARBA00022857"/>
    </source>
</evidence>
<evidence type="ECO:0000259" key="4">
    <source>
        <dbReference type="Pfam" id="PF13460"/>
    </source>
</evidence>
<dbReference type="Gene3D" id="3.40.50.720">
    <property type="entry name" value="NAD(P)-binding Rossmann-like Domain"/>
    <property type="match status" value="1"/>
</dbReference>
<dbReference type="GO" id="GO:0016491">
    <property type="term" value="F:oxidoreductase activity"/>
    <property type="evidence" value="ECO:0007669"/>
    <property type="project" value="UniProtKB-KW"/>
</dbReference>
<dbReference type="PANTHER" id="PTHR47706">
    <property type="entry name" value="NMRA-LIKE FAMILY PROTEIN"/>
    <property type="match status" value="1"/>
</dbReference>
<comment type="similarity">
    <text evidence="1">Belongs to the NmrA-type oxidoreductase family. Isoflavone reductase subfamily.</text>
</comment>
<dbReference type="InterPro" id="IPR036291">
    <property type="entry name" value="NAD(P)-bd_dom_sf"/>
</dbReference>
<dbReference type="Pfam" id="PF13460">
    <property type="entry name" value="NAD_binding_10"/>
    <property type="match status" value="1"/>
</dbReference>
<dbReference type="PANTHER" id="PTHR47706:SF7">
    <property type="entry name" value="CIPA-LIKE, PUTATIVE (AFU_ORTHOLOGUE AFUA_1G01630)-RELATED"/>
    <property type="match status" value="1"/>
</dbReference>
<accession>A0A3A2ZVJ1</accession>
<dbReference type="Gene3D" id="3.90.25.10">
    <property type="entry name" value="UDP-galactose 4-epimerase, domain 1"/>
    <property type="match status" value="1"/>
</dbReference>
<keyword evidence="6" id="KW-1185">Reference proteome</keyword>
<organism evidence="5 6">
    <name type="scientific">Aspergillus sclerotialis</name>
    <dbReference type="NCBI Taxonomy" id="2070753"/>
    <lineage>
        <taxon>Eukaryota</taxon>
        <taxon>Fungi</taxon>
        <taxon>Dikarya</taxon>
        <taxon>Ascomycota</taxon>
        <taxon>Pezizomycotina</taxon>
        <taxon>Eurotiomycetes</taxon>
        <taxon>Eurotiomycetidae</taxon>
        <taxon>Eurotiales</taxon>
        <taxon>Aspergillaceae</taxon>
        <taxon>Aspergillus</taxon>
        <taxon>Aspergillus subgen. Polypaecilum</taxon>
    </lineage>
</organism>
<dbReference type="OrthoDB" id="419598at2759"/>
<reference evidence="6" key="1">
    <citation type="submission" date="2017-02" db="EMBL/GenBank/DDBJ databases">
        <authorList>
            <person name="Tafer H."/>
            <person name="Lopandic K."/>
        </authorList>
    </citation>
    <scope>NUCLEOTIDE SEQUENCE [LARGE SCALE GENOMIC DNA]</scope>
    <source>
        <strain evidence="6">CBS 366.77</strain>
    </source>
</reference>
<feature type="domain" description="NAD(P)-binding" evidence="4">
    <location>
        <begin position="14"/>
        <end position="100"/>
    </location>
</feature>
<evidence type="ECO:0000313" key="5">
    <source>
        <dbReference type="EMBL" id="RJE26353.1"/>
    </source>
</evidence>
<dbReference type="EMBL" id="MVGC01000024">
    <property type="protein sequence ID" value="RJE26353.1"/>
    <property type="molecule type" value="Genomic_DNA"/>
</dbReference>
<dbReference type="InterPro" id="IPR045312">
    <property type="entry name" value="PCBER-like"/>
</dbReference>
<sequence length="318" mass="34648">MAQGNYIERVAIVGAGGHIGKHFTEQLLKTGKHIVTAITRIGSTSSLPEGAKRVEVNYDDLQALAAALRGQEFLIITLSLTAPPESHTKIAKAASEAGVPYIMPNCYGSDIQNETLRKEDLYSDGALKRCLEVGQYGNAAYIGMVCGFWYEWSLALGANGFGFDIKNKSVTFIDDGNTKITVSTSLQCGRAVAALLSLPESGAEPAVSHWKNKPFYIGSFTISQRDMLDSIHRVTGSTDADWTISYEPSKQRYQDGLAEMAKGERMGFVKALYTRIFFQDGGGNFEANRGLANDTIGLRKEDIDEATKRAIELISARV</sequence>
<evidence type="ECO:0000256" key="1">
    <source>
        <dbReference type="ARBA" id="ARBA00005725"/>
    </source>
</evidence>
<dbReference type="STRING" id="2070753.A0A3A2ZVJ1"/>
<dbReference type="AlphaFoldDB" id="A0A3A2ZVJ1"/>
<evidence type="ECO:0000313" key="6">
    <source>
        <dbReference type="Proteomes" id="UP000266188"/>
    </source>
</evidence>
<evidence type="ECO:0000256" key="3">
    <source>
        <dbReference type="ARBA" id="ARBA00023002"/>
    </source>
</evidence>